<dbReference type="Pfam" id="PF00646">
    <property type="entry name" value="F-box"/>
    <property type="match status" value="1"/>
</dbReference>
<proteinExistence type="predicted"/>
<evidence type="ECO:0000259" key="1">
    <source>
        <dbReference type="PROSITE" id="PS50181"/>
    </source>
</evidence>
<dbReference type="EMBL" id="DS268477">
    <property type="protein sequence ID" value="EFP08867.1"/>
    <property type="molecule type" value="Genomic_DNA"/>
</dbReference>
<feature type="domain" description="F-box" evidence="1">
    <location>
        <begin position="1"/>
        <end position="48"/>
    </location>
</feature>
<accession>E3MTS4</accession>
<evidence type="ECO:0000313" key="3">
    <source>
        <dbReference type="Proteomes" id="UP000008281"/>
    </source>
</evidence>
<sequence length="351" mass="40632">MQLLRFPNLVQEKIFGSLELDELLVLSFCSNRTKYLIECLQKNRFRKIATISYTFDVNYFSVCTQPYYSKQGCRLMFDMRKKVKPMQLFGIGSMISLCRWKNSQYDSSKYEYESSQEQTTVAKAVHSYLYQFFGSHAVYQVFSCIRPPSLEKIDRTHIRVPENTTAEELEACFTASPNQEFIQLNGYFNGNLCPNSAILGAEHLTVNSGGYGDEILLGFRGKRLECKGPFHDATIVQFLNEWKSNRGFHNLESLIINSSDYKSYDRGDIIKNMDVKQLDRPEDILQITWEMSHSCSYSMFSIVPPKSEPSDFRSRDYLIRDGDGEKVSISIENRNVRFALWKGNSCEIINR</sequence>
<dbReference type="HOGENOM" id="CLU_040220_3_0_1"/>
<protein>
    <recommendedName>
        <fullName evidence="1">F-box domain-containing protein</fullName>
    </recommendedName>
</protein>
<dbReference type="Proteomes" id="UP000008281">
    <property type="component" value="Unassembled WGS sequence"/>
</dbReference>
<gene>
    <name evidence="2" type="ORF">CRE_18008</name>
</gene>
<dbReference type="InterPro" id="IPR001810">
    <property type="entry name" value="F-box_dom"/>
</dbReference>
<dbReference type="OMA" id="THINRRG"/>
<dbReference type="PANTHER" id="PTHR21503">
    <property type="entry name" value="F-BOX-CONTAINING HYPOTHETICAL PROTEIN C.ELEGANS"/>
    <property type="match status" value="1"/>
</dbReference>
<reference evidence="2" key="1">
    <citation type="submission" date="2007-07" db="EMBL/GenBank/DDBJ databases">
        <title>PCAP assembly of the Caenorhabditis remanei genome.</title>
        <authorList>
            <consortium name="The Caenorhabditis remanei Sequencing Consortium"/>
            <person name="Wilson R.K."/>
        </authorList>
    </citation>
    <scope>NUCLEOTIDE SEQUENCE [LARGE SCALE GENOMIC DNA]</scope>
    <source>
        <strain evidence="2">PB4641</strain>
    </source>
</reference>
<keyword evidence="3" id="KW-1185">Reference proteome</keyword>
<name>E3MTS4_CAERE</name>
<dbReference type="InParanoid" id="E3MTS4"/>
<organism evidence="3">
    <name type="scientific">Caenorhabditis remanei</name>
    <name type="common">Caenorhabditis vulgaris</name>
    <dbReference type="NCBI Taxonomy" id="31234"/>
    <lineage>
        <taxon>Eukaryota</taxon>
        <taxon>Metazoa</taxon>
        <taxon>Ecdysozoa</taxon>
        <taxon>Nematoda</taxon>
        <taxon>Chromadorea</taxon>
        <taxon>Rhabditida</taxon>
        <taxon>Rhabditina</taxon>
        <taxon>Rhabditomorpha</taxon>
        <taxon>Rhabditoidea</taxon>
        <taxon>Rhabditidae</taxon>
        <taxon>Peloderinae</taxon>
        <taxon>Caenorhabditis</taxon>
    </lineage>
</organism>
<dbReference type="PANTHER" id="PTHR21503:SF8">
    <property type="entry name" value="F-BOX ASSOCIATED DOMAIN-CONTAINING PROTEIN-RELATED"/>
    <property type="match status" value="1"/>
</dbReference>
<evidence type="ECO:0000313" key="2">
    <source>
        <dbReference type="EMBL" id="EFP08867.1"/>
    </source>
</evidence>
<dbReference type="AlphaFoldDB" id="E3MTS4"/>
<dbReference type="PROSITE" id="PS50181">
    <property type="entry name" value="FBOX"/>
    <property type="match status" value="1"/>
</dbReference>
<dbReference type="eggNOG" id="ENOG502TKHJ">
    <property type="taxonomic scope" value="Eukaryota"/>
</dbReference>